<protein>
    <recommendedName>
        <fullName evidence="5">Exonuclease domain-containing protein</fullName>
    </recommendedName>
</protein>
<reference evidence="6 7" key="1">
    <citation type="submission" date="2016-07" db="EMBL/GenBank/DDBJ databases">
        <title>Comparative genomics of the entomopathogenic fungus Beauveria bassiana.</title>
        <authorList>
            <person name="Valero Jimenez C.A."/>
            <person name="Zwaan B.J."/>
            <person name="Van Kan J.A."/>
            <person name="Takken W."/>
            <person name="Debets A.J."/>
            <person name="Schoustra S.E."/>
            <person name="Koenraadt C.J."/>
        </authorList>
    </citation>
    <scope>NUCLEOTIDE SEQUENCE [LARGE SCALE GENOMIC DNA]</scope>
    <source>
        <strain evidence="6 7">ARSEF 8028</strain>
    </source>
</reference>
<dbReference type="AlphaFoldDB" id="A0A2S7Y952"/>
<keyword evidence="4" id="KW-0269">Exonuclease</keyword>
<dbReference type="GO" id="GO:0005739">
    <property type="term" value="C:mitochondrion"/>
    <property type="evidence" value="ECO:0007669"/>
    <property type="project" value="TreeGrafter"/>
</dbReference>
<name>A0A2S7Y952_BEABA</name>
<dbReference type="Pfam" id="PF00929">
    <property type="entry name" value="RNase_T"/>
    <property type="match status" value="1"/>
</dbReference>
<dbReference type="PANTHER" id="PTHR11046">
    <property type="entry name" value="OLIGORIBONUCLEASE, MITOCHONDRIAL"/>
    <property type="match status" value="1"/>
</dbReference>
<gene>
    <name evidence="6" type="ORF">BB8028_0003g12900</name>
</gene>
<comment type="similarity">
    <text evidence="1">Belongs to the oligoribonuclease family.</text>
</comment>
<dbReference type="PANTHER" id="PTHR11046:SF0">
    <property type="entry name" value="OLIGORIBONUCLEASE, MITOCHONDRIAL"/>
    <property type="match status" value="1"/>
</dbReference>
<evidence type="ECO:0000256" key="4">
    <source>
        <dbReference type="ARBA" id="ARBA00022839"/>
    </source>
</evidence>
<feature type="domain" description="Exonuclease" evidence="5">
    <location>
        <begin position="97"/>
        <end position="275"/>
    </location>
</feature>
<dbReference type="GO" id="GO:0000175">
    <property type="term" value="F:3'-5'-RNA exonuclease activity"/>
    <property type="evidence" value="ECO:0007669"/>
    <property type="project" value="InterPro"/>
</dbReference>
<dbReference type="InterPro" id="IPR036397">
    <property type="entry name" value="RNaseH_sf"/>
</dbReference>
<comment type="caution">
    <text evidence="6">The sequence shown here is derived from an EMBL/GenBank/DDBJ whole genome shotgun (WGS) entry which is preliminary data.</text>
</comment>
<sequence length="278" mass="31186">MPTSAILSAPANQVTINTHTTQATKLDTVIPAFHLLTGAVPILKYQELPHIFNINIASAAVNAIRRFRYQSLTSLYAMPPKSGPSKDNPRGGVTDDPLVWIDCEMTGLNPDVEEIIEIYCVLTTGNMELIDEDGFHAVIHWPESRMNQMDEWCTKTHAGSGLTAAVLKSELTPEAAAEGLYEYITKFIPERKKALLAGNSVYADRGFLRKEPYTKVMKHLHHRILDVSAIKEAARRWCSEDILANVPVKKAKHKARDDILESIEEAKYYRNAIFRRGE</sequence>
<dbReference type="InterPro" id="IPR022894">
    <property type="entry name" value="Oligoribonuclease"/>
</dbReference>
<keyword evidence="2" id="KW-0540">Nuclease</keyword>
<dbReference type="EMBL" id="JRHA01000003">
    <property type="protein sequence ID" value="PQK12675.1"/>
    <property type="molecule type" value="Genomic_DNA"/>
</dbReference>
<dbReference type="SMART" id="SM00479">
    <property type="entry name" value="EXOIII"/>
    <property type="match status" value="1"/>
</dbReference>
<organism evidence="6 7">
    <name type="scientific">Beauveria bassiana</name>
    <name type="common">White muscardine disease fungus</name>
    <name type="synonym">Tritirachium shiotae</name>
    <dbReference type="NCBI Taxonomy" id="176275"/>
    <lineage>
        <taxon>Eukaryota</taxon>
        <taxon>Fungi</taxon>
        <taxon>Dikarya</taxon>
        <taxon>Ascomycota</taxon>
        <taxon>Pezizomycotina</taxon>
        <taxon>Sordariomycetes</taxon>
        <taxon>Hypocreomycetidae</taxon>
        <taxon>Hypocreales</taxon>
        <taxon>Cordycipitaceae</taxon>
        <taxon>Beauveria</taxon>
    </lineage>
</organism>
<dbReference type="SUPFAM" id="SSF53098">
    <property type="entry name" value="Ribonuclease H-like"/>
    <property type="match status" value="1"/>
</dbReference>
<dbReference type="CDD" id="cd06135">
    <property type="entry name" value="Orn"/>
    <property type="match status" value="1"/>
</dbReference>
<dbReference type="InterPro" id="IPR012337">
    <property type="entry name" value="RNaseH-like_sf"/>
</dbReference>
<keyword evidence="3" id="KW-0378">Hydrolase</keyword>
<evidence type="ECO:0000256" key="3">
    <source>
        <dbReference type="ARBA" id="ARBA00022801"/>
    </source>
</evidence>
<evidence type="ECO:0000256" key="2">
    <source>
        <dbReference type="ARBA" id="ARBA00022722"/>
    </source>
</evidence>
<proteinExistence type="inferred from homology"/>
<dbReference type="OrthoDB" id="270189at2759"/>
<evidence type="ECO:0000259" key="5">
    <source>
        <dbReference type="SMART" id="SM00479"/>
    </source>
</evidence>
<dbReference type="Proteomes" id="UP000237441">
    <property type="component" value="Unassembled WGS sequence"/>
</dbReference>
<evidence type="ECO:0000256" key="1">
    <source>
        <dbReference type="ARBA" id="ARBA00009921"/>
    </source>
</evidence>
<dbReference type="GO" id="GO:0003676">
    <property type="term" value="F:nucleic acid binding"/>
    <property type="evidence" value="ECO:0007669"/>
    <property type="project" value="InterPro"/>
</dbReference>
<accession>A0A2S7Y952</accession>
<dbReference type="NCBIfam" id="NF003765">
    <property type="entry name" value="PRK05359.1"/>
    <property type="match status" value="1"/>
</dbReference>
<evidence type="ECO:0000313" key="6">
    <source>
        <dbReference type="EMBL" id="PQK12675.1"/>
    </source>
</evidence>
<evidence type="ECO:0000313" key="7">
    <source>
        <dbReference type="Proteomes" id="UP000237441"/>
    </source>
</evidence>
<dbReference type="Gene3D" id="3.30.420.10">
    <property type="entry name" value="Ribonuclease H-like superfamily/Ribonuclease H"/>
    <property type="match status" value="1"/>
</dbReference>
<dbReference type="InterPro" id="IPR013520">
    <property type="entry name" value="Ribonucl_H"/>
</dbReference>